<keyword evidence="10" id="KW-1185">Reference proteome</keyword>
<feature type="compositionally biased region" description="Polar residues" evidence="7">
    <location>
        <begin position="24"/>
        <end position="35"/>
    </location>
</feature>
<feature type="region of interest" description="Disordered" evidence="7">
    <location>
        <begin position="16"/>
        <end position="54"/>
    </location>
</feature>
<accession>A0AA36BMJ6</accession>
<dbReference type="PANTHER" id="PTHR10010:SF46">
    <property type="entry name" value="SODIUM-DEPENDENT PHOSPHATE TRANSPORT PROTEIN 2B"/>
    <property type="match status" value="1"/>
</dbReference>
<keyword evidence="5 8" id="KW-1133">Transmembrane helix</keyword>
<proteinExistence type="inferred from homology"/>
<evidence type="ECO:0000256" key="8">
    <source>
        <dbReference type="SAM" id="Phobius"/>
    </source>
</evidence>
<evidence type="ECO:0000256" key="2">
    <source>
        <dbReference type="ARBA" id="ARBA00005808"/>
    </source>
</evidence>
<name>A0AA36BMJ6_OCTVU</name>
<dbReference type="GO" id="GO:0005436">
    <property type="term" value="F:sodium:phosphate symporter activity"/>
    <property type="evidence" value="ECO:0007669"/>
    <property type="project" value="InterPro"/>
</dbReference>
<evidence type="ECO:0000256" key="1">
    <source>
        <dbReference type="ARBA" id="ARBA00004424"/>
    </source>
</evidence>
<dbReference type="EMBL" id="OX597833">
    <property type="protein sequence ID" value="CAI9737140.1"/>
    <property type="molecule type" value="Genomic_DNA"/>
</dbReference>
<evidence type="ECO:0000256" key="4">
    <source>
        <dbReference type="ARBA" id="ARBA00022692"/>
    </source>
</evidence>
<keyword evidence="4 8" id="KW-0812">Transmembrane</keyword>
<evidence type="ECO:0000313" key="9">
    <source>
        <dbReference type="EMBL" id="CAI9737140.1"/>
    </source>
</evidence>
<dbReference type="GO" id="GO:0016324">
    <property type="term" value="C:apical plasma membrane"/>
    <property type="evidence" value="ECO:0007669"/>
    <property type="project" value="UniProtKB-SubCell"/>
</dbReference>
<evidence type="ECO:0000256" key="7">
    <source>
        <dbReference type="SAM" id="MobiDB-lite"/>
    </source>
</evidence>
<comment type="similarity">
    <text evidence="2">Belongs to the SLC34A transporter family.</text>
</comment>
<organism evidence="9 10">
    <name type="scientific">Octopus vulgaris</name>
    <name type="common">Common octopus</name>
    <dbReference type="NCBI Taxonomy" id="6645"/>
    <lineage>
        <taxon>Eukaryota</taxon>
        <taxon>Metazoa</taxon>
        <taxon>Spiralia</taxon>
        <taxon>Lophotrochozoa</taxon>
        <taxon>Mollusca</taxon>
        <taxon>Cephalopoda</taxon>
        <taxon>Coleoidea</taxon>
        <taxon>Octopodiformes</taxon>
        <taxon>Octopoda</taxon>
        <taxon>Incirrata</taxon>
        <taxon>Octopodidae</taxon>
        <taxon>Octopus</taxon>
    </lineage>
</organism>
<dbReference type="AlphaFoldDB" id="A0AA36BMJ6"/>
<sequence length="352" mass="39580">MSGRFKLLRDSNNVTHSHPVVVDNNHTTNSHIGNNENHRDSVADTSVEDDPWNTPDLVDDSPKWSELDSKEKCLRVFTAIGKVILLTGFFYLFVCSLDFLSSAFRLIGGKGAGKAISQSEIVSNPVAGLMIGVLFTVLVQSSSTSTSIMVSMVASKSSYQRQSNDTASDGRQYRDLNHKHHRFFSSSRQPERVPPSIRRRHYLGYVQLVNGANLVAVGGRQRLPLPTYGCHYGWHLRSPRICKLFPQRHLNWRDLACNFAGRALFLLNINCKNPPYRNERQHGENYKENGQRQTTQSVWVSNRLPGDSCRSAASAVSLPWGHLPYSSPAGGTTLPRHRPHVKTEKLRYLRNS</sequence>
<keyword evidence="6 8" id="KW-0472">Membrane</keyword>
<keyword evidence="3" id="KW-1003">Cell membrane</keyword>
<comment type="subcellular location">
    <subcellularLocation>
        <location evidence="1">Apical cell membrane</location>
        <topology evidence="1">Multi-pass membrane protein</topology>
    </subcellularLocation>
</comment>
<feature type="transmembrane region" description="Helical" evidence="8">
    <location>
        <begin position="73"/>
        <end position="94"/>
    </location>
</feature>
<evidence type="ECO:0000256" key="5">
    <source>
        <dbReference type="ARBA" id="ARBA00022989"/>
    </source>
</evidence>
<evidence type="ECO:0000256" key="6">
    <source>
        <dbReference type="ARBA" id="ARBA00023136"/>
    </source>
</evidence>
<dbReference type="Proteomes" id="UP001162480">
    <property type="component" value="Chromosome 20"/>
</dbReference>
<evidence type="ECO:0000256" key="3">
    <source>
        <dbReference type="ARBA" id="ARBA00022475"/>
    </source>
</evidence>
<reference evidence="9" key="1">
    <citation type="submission" date="2023-08" db="EMBL/GenBank/DDBJ databases">
        <authorList>
            <person name="Alioto T."/>
            <person name="Alioto T."/>
            <person name="Gomez Garrido J."/>
        </authorList>
    </citation>
    <scope>NUCLEOTIDE SEQUENCE</scope>
</reference>
<evidence type="ECO:0000313" key="10">
    <source>
        <dbReference type="Proteomes" id="UP001162480"/>
    </source>
</evidence>
<dbReference type="GO" id="GO:0044341">
    <property type="term" value="P:sodium-dependent phosphate transport"/>
    <property type="evidence" value="ECO:0007669"/>
    <property type="project" value="InterPro"/>
</dbReference>
<dbReference type="PANTHER" id="PTHR10010">
    <property type="entry name" value="SOLUTE CARRIER FAMILY 34 SODIUM PHOSPHATE , MEMBER 2-RELATED"/>
    <property type="match status" value="1"/>
</dbReference>
<gene>
    <name evidence="9" type="ORF">OCTVUL_1B004997</name>
</gene>
<dbReference type="InterPro" id="IPR003841">
    <property type="entry name" value="Na/Pi_transpt"/>
</dbReference>
<dbReference type="Pfam" id="PF02690">
    <property type="entry name" value="Na_Pi_cotrans"/>
    <property type="match status" value="1"/>
</dbReference>
<protein>
    <submittedName>
        <fullName evidence="9">Sodium-dependent phosphate transport protein 2B-like</fullName>
    </submittedName>
</protein>